<dbReference type="InterPro" id="IPR036047">
    <property type="entry name" value="F-box-like_dom_sf"/>
</dbReference>
<name>A0A022Q6W6_ERYGU</name>
<dbReference type="eggNOG" id="ENOG502RYMX">
    <property type="taxonomic scope" value="Eukaryota"/>
</dbReference>
<dbReference type="InterPro" id="IPR055357">
    <property type="entry name" value="LRR_At1g61320_AtMIF1"/>
</dbReference>
<dbReference type="Gene3D" id="3.80.10.10">
    <property type="entry name" value="Ribonuclease Inhibitor"/>
    <property type="match status" value="1"/>
</dbReference>
<protein>
    <submittedName>
        <fullName evidence="3">Uncharacterized protein</fullName>
    </submittedName>
</protein>
<keyword evidence="4" id="KW-1185">Reference proteome</keyword>
<dbReference type="InterPro" id="IPR001810">
    <property type="entry name" value="F-box_dom"/>
</dbReference>
<proteinExistence type="predicted"/>
<dbReference type="STRING" id="4155.A0A022Q6W6"/>
<dbReference type="InterPro" id="IPR053781">
    <property type="entry name" value="F-box_AtFBL13-like"/>
</dbReference>
<sequence>CAKRCKGDNNDRISELPDDILVTILHLLPMKAAARTSILSSRWINLWKNISSLDFDAEIALVKIADDPKLSNEESLKYVRWVNCVLQSHKASPLKEFRVCFDLGRTFKYAITQWLEFAFARNVERLELDFSPRTCRVGTVDDTCYVFPNKFLKRPSQSSSVNFRSLKELSLKSVIVTREAVEFFLHNCPLLEKLVVSYTCQLSNLEVCGSSLALKHLELKHCYGLKSVKVSAPNLTSLSIPKVEGLLLENFPSLVKVSVTCIIDRYSVKNLLPTLSCCIFQLETLILTLDDDGEDIFLPTFPQLPKLKKLVIYYWVDGEQSLMGLTSLIRASPNLQEFVLRLTVWDYLRSDEEVKNSIKFPHEHLKVVMFCGYCGRSSDAELVGYILDNCVALEKLVIDPRYPFFLRGTPSDTELVEEQTSRDYAKQQLEAQVPQHIEFVIH</sequence>
<dbReference type="SUPFAM" id="SSF81383">
    <property type="entry name" value="F-box domain"/>
    <property type="match status" value="1"/>
</dbReference>
<organism evidence="3 4">
    <name type="scientific">Erythranthe guttata</name>
    <name type="common">Yellow monkey flower</name>
    <name type="synonym">Mimulus guttatus</name>
    <dbReference type="NCBI Taxonomy" id="4155"/>
    <lineage>
        <taxon>Eukaryota</taxon>
        <taxon>Viridiplantae</taxon>
        <taxon>Streptophyta</taxon>
        <taxon>Embryophyta</taxon>
        <taxon>Tracheophyta</taxon>
        <taxon>Spermatophyta</taxon>
        <taxon>Magnoliopsida</taxon>
        <taxon>eudicotyledons</taxon>
        <taxon>Gunneridae</taxon>
        <taxon>Pentapetalae</taxon>
        <taxon>asterids</taxon>
        <taxon>lamiids</taxon>
        <taxon>Lamiales</taxon>
        <taxon>Phrymaceae</taxon>
        <taxon>Erythranthe</taxon>
    </lineage>
</organism>
<evidence type="ECO:0000313" key="3">
    <source>
        <dbReference type="EMBL" id="EYU23721.1"/>
    </source>
</evidence>
<dbReference type="Pfam" id="PF23622">
    <property type="entry name" value="LRR_At1g61320_AtMIF1"/>
    <property type="match status" value="1"/>
</dbReference>
<feature type="domain" description="At1g61320/AtMIF1 LRR" evidence="2">
    <location>
        <begin position="85"/>
        <end position="402"/>
    </location>
</feature>
<accession>A0A022Q6W6</accession>
<dbReference type="InterPro" id="IPR053772">
    <property type="entry name" value="At1g61320/At1g61330-like"/>
</dbReference>
<dbReference type="Proteomes" id="UP000030748">
    <property type="component" value="Unassembled WGS sequence"/>
</dbReference>
<reference evidence="3 4" key="1">
    <citation type="journal article" date="2013" name="Proc. Natl. Acad. Sci. U.S.A.">
        <title>Fine-scale variation in meiotic recombination in Mimulus inferred from population shotgun sequencing.</title>
        <authorList>
            <person name="Hellsten U."/>
            <person name="Wright K.M."/>
            <person name="Jenkins J."/>
            <person name="Shu S."/>
            <person name="Yuan Y."/>
            <person name="Wessler S.R."/>
            <person name="Schmutz J."/>
            <person name="Willis J.H."/>
            <person name="Rokhsar D.S."/>
        </authorList>
    </citation>
    <scope>NUCLEOTIDE SEQUENCE [LARGE SCALE GENOMIC DNA]</scope>
    <source>
        <strain evidence="4">cv. DUN x IM62</strain>
    </source>
</reference>
<dbReference type="CDD" id="cd22160">
    <property type="entry name" value="F-box_AtFBL13-like"/>
    <property type="match status" value="1"/>
</dbReference>
<dbReference type="EMBL" id="KI632158">
    <property type="protein sequence ID" value="EYU23721.1"/>
    <property type="molecule type" value="Genomic_DNA"/>
</dbReference>
<dbReference type="InterPro" id="IPR032675">
    <property type="entry name" value="LRR_dom_sf"/>
</dbReference>
<dbReference type="SUPFAM" id="SSF52047">
    <property type="entry name" value="RNI-like"/>
    <property type="match status" value="1"/>
</dbReference>
<dbReference type="Gene3D" id="1.20.1280.50">
    <property type="match status" value="1"/>
</dbReference>
<evidence type="ECO:0000259" key="1">
    <source>
        <dbReference type="Pfam" id="PF00646"/>
    </source>
</evidence>
<dbReference type="PANTHER" id="PTHR34145:SF68">
    <property type="entry name" value="FBD DOMAIN-CONTAINING PROTEIN"/>
    <property type="match status" value="1"/>
</dbReference>
<dbReference type="Pfam" id="PF00646">
    <property type="entry name" value="F-box"/>
    <property type="match status" value="1"/>
</dbReference>
<evidence type="ECO:0000259" key="2">
    <source>
        <dbReference type="Pfam" id="PF23622"/>
    </source>
</evidence>
<dbReference type="PANTHER" id="PTHR34145">
    <property type="entry name" value="OS02G0105600 PROTEIN"/>
    <property type="match status" value="1"/>
</dbReference>
<evidence type="ECO:0000313" key="4">
    <source>
        <dbReference type="Proteomes" id="UP000030748"/>
    </source>
</evidence>
<dbReference type="AlphaFoldDB" id="A0A022Q6W6"/>
<feature type="domain" description="F-box" evidence="1">
    <location>
        <begin position="13"/>
        <end position="51"/>
    </location>
</feature>
<gene>
    <name evidence="3" type="ORF">MIMGU_mgv1a019171mg</name>
</gene>
<feature type="non-terminal residue" evidence="3">
    <location>
        <position position="1"/>
    </location>
</feature>